<proteinExistence type="predicted"/>
<gene>
    <name evidence="4" type="ORF">MYCTH_2299295</name>
</gene>
<feature type="region of interest" description="Disordered" evidence="1">
    <location>
        <begin position="245"/>
        <end position="278"/>
    </location>
</feature>
<evidence type="ECO:0000256" key="1">
    <source>
        <dbReference type="SAM" id="MobiDB-lite"/>
    </source>
</evidence>
<feature type="chain" id="PRO_5003435975" evidence="3">
    <location>
        <begin position="28"/>
        <end position="399"/>
    </location>
</feature>
<keyword evidence="3" id="KW-0732">Signal</keyword>
<dbReference type="EMBL" id="CP003002">
    <property type="protein sequence ID" value="AEO55446.1"/>
    <property type="molecule type" value="Genomic_DNA"/>
</dbReference>
<dbReference type="InParanoid" id="G2Q5A6"/>
<sequence>MRCAPAAPPTGLLLFSLLLTGPAPTRALPQPLPEATEGAAISGLVSTTPAAQEPGVAVPGQSVLISGGGGGGGEEDLSSPRGRESDSFDLEVELELAELRALRVRLSRLADEVDARAQRLGRVAGLEAAEAAAAAPAAAPAPALVDCDGPACVARTVLRKAGYAVSAVRLGDGDGDDDDDNNDPEPRGRPETVGPDGGGGGSGRGEGTGTEPPTLLRWPLGLLLVVIMGCVAAAGCLRNRAVTRRRRRAPPSLPFHEPEVPYQPPRRFQGSPPTWWRPQRVPERQITSADEQRPVEKGGGPWHCCLDDWEEEDDLGKEKGGDEKRRCLDEGSDRYMDEPSVTEVAEHNSGAVVEEVDYELEEEEEEELLTLGEEIALFRSALELVEGMVAAQEERLRRV</sequence>
<evidence type="ECO:0000313" key="4">
    <source>
        <dbReference type="EMBL" id="AEO55446.1"/>
    </source>
</evidence>
<feature type="compositionally biased region" description="Acidic residues" evidence="1">
    <location>
        <begin position="173"/>
        <end position="183"/>
    </location>
</feature>
<keyword evidence="2" id="KW-1133">Transmembrane helix</keyword>
<dbReference type="AlphaFoldDB" id="G2Q5A6"/>
<dbReference type="GeneID" id="11507995"/>
<dbReference type="RefSeq" id="XP_003660691.1">
    <property type="nucleotide sequence ID" value="XM_003660643.1"/>
</dbReference>
<evidence type="ECO:0000256" key="3">
    <source>
        <dbReference type="SAM" id="SignalP"/>
    </source>
</evidence>
<feature type="transmembrane region" description="Helical" evidence="2">
    <location>
        <begin position="218"/>
        <end position="237"/>
    </location>
</feature>
<feature type="region of interest" description="Disordered" evidence="1">
    <location>
        <begin position="169"/>
        <end position="213"/>
    </location>
</feature>
<dbReference type="HOGENOM" id="CLU_691132_0_0_1"/>
<reference evidence="4 5" key="1">
    <citation type="journal article" date="2011" name="Nat. Biotechnol.">
        <title>Comparative genomic analysis of the thermophilic biomass-degrading fungi Myceliophthora thermophila and Thielavia terrestris.</title>
        <authorList>
            <person name="Berka R.M."/>
            <person name="Grigoriev I.V."/>
            <person name="Otillar R."/>
            <person name="Salamov A."/>
            <person name="Grimwood J."/>
            <person name="Reid I."/>
            <person name="Ishmael N."/>
            <person name="John T."/>
            <person name="Darmond C."/>
            <person name="Moisan M.-C."/>
            <person name="Henrissat B."/>
            <person name="Coutinho P.M."/>
            <person name="Lombard V."/>
            <person name="Natvig D.O."/>
            <person name="Lindquist E."/>
            <person name="Schmutz J."/>
            <person name="Lucas S."/>
            <person name="Harris P."/>
            <person name="Powlowski J."/>
            <person name="Bellemare A."/>
            <person name="Taylor D."/>
            <person name="Butler G."/>
            <person name="de Vries R.P."/>
            <person name="Allijn I.E."/>
            <person name="van den Brink J."/>
            <person name="Ushinsky S."/>
            <person name="Storms R."/>
            <person name="Powell A.J."/>
            <person name="Paulsen I.T."/>
            <person name="Elbourne L.D.H."/>
            <person name="Baker S.E."/>
            <person name="Magnuson J."/>
            <person name="LaBoissiere S."/>
            <person name="Clutterbuck A.J."/>
            <person name="Martinez D."/>
            <person name="Wogulis M."/>
            <person name="de Leon A.L."/>
            <person name="Rey M.W."/>
            <person name="Tsang A."/>
        </authorList>
    </citation>
    <scope>NUCLEOTIDE SEQUENCE [LARGE SCALE GENOMIC DNA]</scope>
    <source>
        <strain evidence="5">ATCC 42464 / BCRC 31852 / DSM 1799</strain>
    </source>
</reference>
<evidence type="ECO:0000313" key="5">
    <source>
        <dbReference type="Proteomes" id="UP000007322"/>
    </source>
</evidence>
<keyword evidence="2" id="KW-0812">Transmembrane</keyword>
<name>G2Q5A6_THET4</name>
<feature type="signal peptide" evidence="3">
    <location>
        <begin position="1"/>
        <end position="27"/>
    </location>
</feature>
<protein>
    <submittedName>
        <fullName evidence="4">Uncharacterized protein</fullName>
    </submittedName>
</protein>
<dbReference type="KEGG" id="mtm:MYCTH_2299295"/>
<dbReference type="Proteomes" id="UP000007322">
    <property type="component" value="Chromosome 1"/>
</dbReference>
<keyword evidence="5" id="KW-1185">Reference proteome</keyword>
<evidence type="ECO:0000256" key="2">
    <source>
        <dbReference type="SAM" id="Phobius"/>
    </source>
</evidence>
<keyword evidence="2" id="KW-0472">Membrane</keyword>
<dbReference type="VEuPathDB" id="FungiDB:MYCTH_2299295"/>
<accession>G2Q5A6</accession>
<feature type="compositionally biased region" description="Gly residues" evidence="1">
    <location>
        <begin position="195"/>
        <end position="208"/>
    </location>
</feature>
<organism evidence="4 5">
    <name type="scientific">Thermothelomyces thermophilus (strain ATCC 42464 / BCRC 31852 / DSM 1799)</name>
    <name type="common">Sporotrichum thermophile</name>
    <dbReference type="NCBI Taxonomy" id="573729"/>
    <lineage>
        <taxon>Eukaryota</taxon>
        <taxon>Fungi</taxon>
        <taxon>Dikarya</taxon>
        <taxon>Ascomycota</taxon>
        <taxon>Pezizomycotina</taxon>
        <taxon>Sordariomycetes</taxon>
        <taxon>Sordariomycetidae</taxon>
        <taxon>Sordariales</taxon>
        <taxon>Chaetomiaceae</taxon>
        <taxon>Thermothelomyces</taxon>
    </lineage>
</organism>
<feature type="region of interest" description="Disordered" evidence="1">
    <location>
        <begin position="63"/>
        <end position="85"/>
    </location>
</feature>